<protein>
    <submittedName>
        <fullName evidence="1">Uncharacterized protein</fullName>
    </submittedName>
</protein>
<evidence type="ECO:0000313" key="1">
    <source>
        <dbReference type="EMBL" id="GCB95399.1"/>
    </source>
</evidence>
<dbReference type="Proteomes" id="UP000288351">
    <property type="component" value="Unassembled WGS sequence"/>
</dbReference>
<evidence type="ECO:0000313" key="2">
    <source>
        <dbReference type="Proteomes" id="UP000288351"/>
    </source>
</evidence>
<dbReference type="EMBL" id="BHXC01000007">
    <property type="protein sequence ID" value="GCB95399.1"/>
    <property type="molecule type" value="Genomic_DNA"/>
</dbReference>
<sequence length="56" mass="5989">MTVTGASWDLSYPRGSFQVWTLQAQQATANGAAELVEGQAARVRPVWPIEAISLTG</sequence>
<dbReference type="AlphaFoldDB" id="A0A059WD52"/>
<accession>A0A059WD52</accession>
<reference evidence="1 2" key="1">
    <citation type="journal article" date="2019" name="Microbiol. Resour. Announc.">
        <title>Draft Genome Sequence of the Most Traditional epsilon-Poly-l-Lysine Producer, Streptomyces albulus NBRC14147.</title>
        <authorList>
            <person name="Yamanaka K."/>
            <person name="Hamano Y."/>
        </authorList>
    </citation>
    <scope>NUCLEOTIDE SEQUENCE [LARGE SCALE GENOMIC DNA]</scope>
    <source>
        <strain evidence="1 2">NBRC 14147</strain>
    </source>
</reference>
<name>A0A059WD52_STRNR</name>
<comment type="caution">
    <text evidence="1">The sequence shown here is derived from an EMBL/GenBank/DDBJ whole genome shotgun (WGS) entry which is preliminary data.</text>
</comment>
<proteinExistence type="predicted"/>
<organism evidence="1 2">
    <name type="scientific">Streptomyces noursei</name>
    <name type="common">Streptomyces albulus</name>
    <dbReference type="NCBI Taxonomy" id="1971"/>
    <lineage>
        <taxon>Bacteria</taxon>
        <taxon>Bacillati</taxon>
        <taxon>Actinomycetota</taxon>
        <taxon>Actinomycetes</taxon>
        <taxon>Kitasatosporales</taxon>
        <taxon>Streptomycetaceae</taxon>
        <taxon>Streptomyces</taxon>
    </lineage>
</organism>
<gene>
    <name evidence="1" type="ORF">SALB_08203</name>
</gene>